<comment type="catalytic activity">
    <reaction evidence="9 10">
        <text>D-glyceraldehyde 3-phosphate = dihydroxyacetone phosphate</text>
        <dbReference type="Rhea" id="RHEA:18585"/>
        <dbReference type="ChEBI" id="CHEBI:57642"/>
        <dbReference type="ChEBI" id="CHEBI:59776"/>
        <dbReference type="EC" id="5.3.1.1"/>
    </reaction>
</comment>
<dbReference type="UniPathway" id="UPA00138"/>
<feature type="binding site" evidence="9">
    <location>
        <begin position="236"/>
        <end position="237"/>
    </location>
    <ligand>
        <name>substrate</name>
    </ligand>
</feature>
<sequence>MTDGIRPLVAGNWKMHGTSAALGELRAIGNGFLHGLDADVEALVCVPATLMSRAFEVVSRTPVALGGQDCHAGASGAHTGDIAAEMLKDAGASHVIVGHSERRTDHGETDLQVAGKAEAAWLAGLVAIICIGETRAEREAGETLDVLTRQIANSVPDGAKPSNTVVAYEPVWAIGTGLTPSVDDVAEAHAHIRRQLADHIGADAAARMRLLYGGSVKPANAAELLSIDNVDGALVGGASLKAADFLAIAEAYRTF</sequence>
<evidence type="ECO:0000256" key="5">
    <source>
        <dbReference type="ARBA" id="ARBA00022432"/>
    </source>
</evidence>
<comment type="subcellular location">
    <subcellularLocation>
        <location evidence="9 10">Cytoplasm</location>
    </subcellularLocation>
</comment>
<comment type="subunit">
    <text evidence="9 10">Homodimer.</text>
</comment>
<dbReference type="PANTHER" id="PTHR21139">
    <property type="entry name" value="TRIOSEPHOSPHATE ISOMERASE"/>
    <property type="match status" value="1"/>
</dbReference>
<comment type="pathway">
    <text evidence="2 9 10">Carbohydrate degradation; glycolysis; D-glyceraldehyde 3-phosphate from glycerone phosphate: step 1/1.</text>
</comment>
<dbReference type="InterPro" id="IPR035990">
    <property type="entry name" value="TIM_sf"/>
</dbReference>
<dbReference type="UniPathway" id="UPA01066"/>
<dbReference type="NCBIfam" id="TIGR00419">
    <property type="entry name" value="tim"/>
    <property type="match status" value="1"/>
</dbReference>
<dbReference type="Pfam" id="PF00121">
    <property type="entry name" value="TIM"/>
    <property type="match status" value="1"/>
</dbReference>
<protein>
    <recommendedName>
        <fullName evidence="9 10">Triosephosphate isomerase</fullName>
        <shortName evidence="9">TIM</shortName>
        <shortName evidence="9">TPI</shortName>
        <ecNumber evidence="9 10">5.3.1.1</ecNumber>
    </recommendedName>
    <alternativeName>
        <fullName evidence="9">Triose-phosphate isomerase</fullName>
    </alternativeName>
</protein>
<dbReference type="PANTHER" id="PTHR21139:SF42">
    <property type="entry name" value="TRIOSEPHOSPHATE ISOMERASE"/>
    <property type="match status" value="1"/>
</dbReference>
<dbReference type="PROSITE" id="PS51440">
    <property type="entry name" value="TIM_2"/>
    <property type="match status" value="1"/>
</dbReference>
<keyword evidence="7 9" id="KW-0324">Glycolysis</keyword>
<evidence type="ECO:0000256" key="7">
    <source>
        <dbReference type="ARBA" id="ARBA00023152"/>
    </source>
</evidence>
<dbReference type="Gene3D" id="3.20.20.70">
    <property type="entry name" value="Aldolase class I"/>
    <property type="match status" value="1"/>
</dbReference>
<evidence type="ECO:0000256" key="8">
    <source>
        <dbReference type="ARBA" id="ARBA00023235"/>
    </source>
</evidence>
<name>A0A844QMW7_9HYPH</name>
<accession>A0A844QMW7</accession>
<dbReference type="GO" id="GO:0006096">
    <property type="term" value="P:glycolytic process"/>
    <property type="evidence" value="ECO:0007669"/>
    <property type="project" value="UniProtKB-UniRule"/>
</dbReference>
<dbReference type="GO" id="GO:0005829">
    <property type="term" value="C:cytosol"/>
    <property type="evidence" value="ECO:0007669"/>
    <property type="project" value="TreeGrafter"/>
</dbReference>
<dbReference type="InterPro" id="IPR013785">
    <property type="entry name" value="Aldolase_TIM"/>
</dbReference>
<evidence type="ECO:0000256" key="4">
    <source>
        <dbReference type="ARBA" id="ARBA00007422"/>
    </source>
</evidence>
<dbReference type="GO" id="GO:0019563">
    <property type="term" value="P:glycerol catabolic process"/>
    <property type="evidence" value="ECO:0007669"/>
    <property type="project" value="TreeGrafter"/>
</dbReference>
<evidence type="ECO:0000256" key="1">
    <source>
        <dbReference type="ARBA" id="ARBA00000148"/>
    </source>
</evidence>
<keyword evidence="8 9" id="KW-0413">Isomerase</keyword>
<dbReference type="InterPro" id="IPR020861">
    <property type="entry name" value="Triosephosphate_isomerase_AS"/>
</dbReference>
<evidence type="ECO:0000256" key="6">
    <source>
        <dbReference type="ARBA" id="ARBA00022490"/>
    </source>
</evidence>
<evidence type="ECO:0000256" key="2">
    <source>
        <dbReference type="ARBA" id="ARBA00004680"/>
    </source>
</evidence>
<feature type="binding site" evidence="9">
    <location>
        <position position="175"/>
    </location>
    <ligand>
        <name>substrate</name>
    </ligand>
</feature>
<organism evidence="11 12">
    <name type="scientific">Nitratireductor arenosus</name>
    <dbReference type="NCBI Taxonomy" id="2682096"/>
    <lineage>
        <taxon>Bacteria</taxon>
        <taxon>Pseudomonadati</taxon>
        <taxon>Pseudomonadota</taxon>
        <taxon>Alphaproteobacteria</taxon>
        <taxon>Hyphomicrobiales</taxon>
        <taxon>Phyllobacteriaceae</taxon>
        <taxon>Nitratireductor</taxon>
    </lineage>
</organism>
<proteinExistence type="inferred from homology"/>
<dbReference type="SUPFAM" id="SSF51351">
    <property type="entry name" value="Triosephosphate isomerase (TIM)"/>
    <property type="match status" value="1"/>
</dbReference>
<evidence type="ECO:0000256" key="9">
    <source>
        <dbReference type="HAMAP-Rule" id="MF_00147"/>
    </source>
</evidence>
<evidence type="ECO:0000313" key="11">
    <source>
        <dbReference type="EMBL" id="MVA98959.1"/>
    </source>
</evidence>
<dbReference type="AlphaFoldDB" id="A0A844QMW7"/>
<dbReference type="PROSITE" id="PS00171">
    <property type="entry name" value="TIM_1"/>
    <property type="match status" value="1"/>
</dbReference>
<comment type="pathway">
    <text evidence="3">Carbohydrate metabolism; erythritol degradation.</text>
</comment>
<comment type="similarity">
    <text evidence="4 9 10">Belongs to the triosephosphate isomerase family.</text>
</comment>
<keyword evidence="6 9" id="KW-0963">Cytoplasm</keyword>
<dbReference type="GO" id="GO:0004807">
    <property type="term" value="F:triose-phosphate isomerase activity"/>
    <property type="evidence" value="ECO:0007669"/>
    <property type="project" value="UniProtKB-UniRule"/>
</dbReference>
<comment type="catalytic activity">
    <reaction evidence="1">
        <text>L-erythrulose 1-phosphate = D-erythrulose 4-phosphate</text>
        <dbReference type="Rhea" id="RHEA:49588"/>
        <dbReference type="ChEBI" id="CHEBI:58002"/>
        <dbReference type="ChEBI" id="CHEBI:90796"/>
        <dbReference type="EC" id="5.3.1.33"/>
    </reaction>
</comment>
<comment type="caution">
    <text evidence="11">The sequence shown here is derived from an EMBL/GenBank/DDBJ whole genome shotgun (WGS) entry which is preliminary data.</text>
</comment>
<feature type="binding site" evidence="9">
    <location>
        <begin position="12"/>
        <end position="14"/>
    </location>
    <ligand>
        <name>substrate</name>
    </ligand>
</feature>
<dbReference type="EMBL" id="WPHG01000004">
    <property type="protein sequence ID" value="MVA98959.1"/>
    <property type="molecule type" value="Genomic_DNA"/>
</dbReference>
<dbReference type="GO" id="GO:0046166">
    <property type="term" value="P:glyceraldehyde-3-phosphate biosynthetic process"/>
    <property type="evidence" value="ECO:0007669"/>
    <property type="project" value="TreeGrafter"/>
</dbReference>
<comment type="function">
    <text evidence="9">Involved in the gluconeogenesis. Catalyzes stereospecifically the conversion of dihydroxyacetone phosphate (DHAP) to D-glyceraldehyde-3-phosphate (G3P).</text>
</comment>
<gene>
    <name evidence="9" type="primary">tpiA</name>
    <name evidence="11" type="ORF">GN330_17060</name>
</gene>
<dbReference type="RefSeq" id="WP_156713929.1">
    <property type="nucleotide sequence ID" value="NZ_WPHG01000004.1"/>
</dbReference>
<evidence type="ECO:0000256" key="10">
    <source>
        <dbReference type="RuleBase" id="RU363013"/>
    </source>
</evidence>
<comment type="pathway">
    <text evidence="9 10">Carbohydrate biosynthesis; gluconeogenesis.</text>
</comment>
<evidence type="ECO:0000313" key="12">
    <source>
        <dbReference type="Proteomes" id="UP000463224"/>
    </source>
</evidence>
<dbReference type="InterPro" id="IPR022896">
    <property type="entry name" value="TrioseP_Isoase_bac/euk"/>
</dbReference>
<feature type="binding site" evidence="9">
    <location>
        <position position="215"/>
    </location>
    <ligand>
        <name>substrate</name>
    </ligand>
</feature>
<dbReference type="HAMAP" id="MF_00147_B">
    <property type="entry name" value="TIM_B"/>
    <property type="match status" value="1"/>
</dbReference>
<dbReference type="Proteomes" id="UP000463224">
    <property type="component" value="Unassembled WGS sequence"/>
</dbReference>
<keyword evidence="5 9" id="KW-0312">Gluconeogenesis</keyword>
<dbReference type="FunFam" id="3.20.20.70:FF:000016">
    <property type="entry name" value="Triosephosphate isomerase"/>
    <property type="match status" value="1"/>
</dbReference>
<dbReference type="UniPathway" id="UPA00109">
    <property type="reaction ID" value="UER00189"/>
</dbReference>
<reference evidence="11 12" key="1">
    <citation type="submission" date="2019-12" db="EMBL/GenBank/DDBJ databases">
        <title>Nitratireductor arenosus sp. nov., Isolated from sea sand, Jeju island, South Korea.</title>
        <authorList>
            <person name="Kim W."/>
        </authorList>
    </citation>
    <scope>NUCLEOTIDE SEQUENCE [LARGE SCALE GENOMIC DNA]</scope>
    <source>
        <strain evidence="11 12">CAU 1489</strain>
    </source>
</reference>
<feature type="active site" description="Proton acceptor" evidence="9">
    <location>
        <position position="169"/>
    </location>
</feature>
<dbReference type="EC" id="5.3.1.1" evidence="9 10"/>
<dbReference type="CDD" id="cd00311">
    <property type="entry name" value="TIM"/>
    <property type="match status" value="1"/>
</dbReference>
<feature type="active site" description="Electrophile" evidence="9">
    <location>
        <position position="99"/>
    </location>
</feature>
<dbReference type="GO" id="GO:0006094">
    <property type="term" value="P:gluconeogenesis"/>
    <property type="evidence" value="ECO:0007669"/>
    <property type="project" value="UniProtKB-UniRule"/>
</dbReference>
<dbReference type="InterPro" id="IPR000652">
    <property type="entry name" value="Triosephosphate_isomerase"/>
</dbReference>
<keyword evidence="12" id="KW-1185">Reference proteome</keyword>
<evidence type="ECO:0000256" key="3">
    <source>
        <dbReference type="ARBA" id="ARBA00004939"/>
    </source>
</evidence>